<dbReference type="RefSeq" id="WP_015759370.1">
    <property type="nucleotide sequence ID" value="NC_013216.1"/>
</dbReference>
<protein>
    <submittedName>
        <fullName evidence="1">Uncharacterized protein</fullName>
    </submittedName>
</protein>
<dbReference type="Proteomes" id="UP000002217">
    <property type="component" value="Chromosome"/>
</dbReference>
<dbReference type="AlphaFoldDB" id="C8VY66"/>
<organism evidence="1 2">
    <name type="scientific">Desulfofarcimen acetoxidans (strain ATCC 49208 / DSM 771 / KCTC 5769 / VKM B-1644 / 5575)</name>
    <name type="common">Desulfotomaculum acetoxidans</name>
    <dbReference type="NCBI Taxonomy" id="485916"/>
    <lineage>
        <taxon>Bacteria</taxon>
        <taxon>Bacillati</taxon>
        <taxon>Bacillota</taxon>
        <taxon>Clostridia</taxon>
        <taxon>Eubacteriales</taxon>
        <taxon>Peptococcaceae</taxon>
        <taxon>Desulfofarcimen</taxon>
    </lineage>
</organism>
<sequence length="61" mass="6335">MQKDYAATCGYHSGELMNRLTEDITMVSEGITGIVTKVCGVIDKAAVCCGVLNACFSSAGT</sequence>
<evidence type="ECO:0000313" key="2">
    <source>
        <dbReference type="Proteomes" id="UP000002217"/>
    </source>
</evidence>
<accession>C8VY66</accession>
<dbReference type="KEGG" id="dae:Dtox_4007"/>
<dbReference type="HOGENOM" id="CLU_2914907_0_0_9"/>
<name>C8VY66_DESAS</name>
<proteinExistence type="predicted"/>
<reference evidence="1 2" key="1">
    <citation type="journal article" date="2009" name="Stand. Genomic Sci.">
        <title>Complete genome sequence of Desulfotomaculum acetoxidans type strain (5575).</title>
        <authorList>
            <person name="Spring S."/>
            <person name="Lapidus A."/>
            <person name="Schroder M."/>
            <person name="Gleim D."/>
            <person name="Sims D."/>
            <person name="Meincke L."/>
            <person name="Glavina Del Rio T."/>
            <person name="Tice H."/>
            <person name="Copeland A."/>
            <person name="Cheng J.F."/>
            <person name="Lucas S."/>
            <person name="Chen F."/>
            <person name="Nolan M."/>
            <person name="Bruce D."/>
            <person name="Goodwin L."/>
            <person name="Pitluck S."/>
            <person name="Ivanova N."/>
            <person name="Mavromatis K."/>
            <person name="Mikhailova N."/>
            <person name="Pati A."/>
            <person name="Chen A."/>
            <person name="Palaniappan K."/>
            <person name="Land M."/>
            <person name="Hauser L."/>
            <person name="Chang Y.J."/>
            <person name="Jeffries C.D."/>
            <person name="Chain P."/>
            <person name="Saunders E."/>
            <person name="Brettin T."/>
            <person name="Detter J.C."/>
            <person name="Goker M."/>
            <person name="Bristow J."/>
            <person name="Eisen J.A."/>
            <person name="Markowitz V."/>
            <person name="Hugenholtz P."/>
            <person name="Kyrpides N.C."/>
            <person name="Klenk H.P."/>
            <person name="Han C."/>
        </authorList>
    </citation>
    <scope>NUCLEOTIDE SEQUENCE [LARGE SCALE GENOMIC DNA]</scope>
    <source>
        <strain evidence="2">ATCC 49208 / DSM 771 / VKM B-1644</strain>
    </source>
</reference>
<evidence type="ECO:0000313" key="1">
    <source>
        <dbReference type="EMBL" id="ACV64695.1"/>
    </source>
</evidence>
<dbReference type="EMBL" id="CP001720">
    <property type="protein sequence ID" value="ACV64695.1"/>
    <property type="molecule type" value="Genomic_DNA"/>
</dbReference>
<keyword evidence="2" id="KW-1185">Reference proteome</keyword>
<gene>
    <name evidence="1" type="ordered locus">Dtox_4007</name>
</gene>